<organism evidence="7 8">
    <name type="scientific">Saccoglossus kowalevskii</name>
    <name type="common">Acorn worm</name>
    <dbReference type="NCBI Taxonomy" id="10224"/>
    <lineage>
        <taxon>Eukaryota</taxon>
        <taxon>Metazoa</taxon>
        <taxon>Hemichordata</taxon>
        <taxon>Enteropneusta</taxon>
        <taxon>Harrimaniidae</taxon>
        <taxon>Saccoglossus</taxon>
    </lineage>
</organism>
<feature type="transmembrane region" description="Helical" evidence="6">
    <location>
        <begin position="52"/>
        <end position="71"/>
    </location>
</feature>
<evidence type="ECO:0000313" key="7">
    <source>
        <dbReference type="Proteomes" id="UP000694865"/>
    </source>
</evidence>
<evidence type="ECO:0000256" key="3">
    <source>
        <dbReference type="ARBA" id="ARBA00022989"/>
    </source>
</evidence>
<evidence type="ECO:0000256" key="4">
    <source>
        <dbReference type="ARBA" id="ARBA00023136"/>
    </source>
</evidence>
<feature type="transmembrane region" description="Helical" evidence="6">
    <location>
        <begin position="301"/>
        <end position="321"/>
    </location>
</feature>
<feature type="transmembrane region" description="Helical" evidence="6">
    <location>
        <begin position="123"/>
        <end position="142"/>
    </location>
</feature>
<accession>A0ABM0LXM3</accession>
<feature type="region of interest" description="Disordered" evidence="5">
    <location>
        <begin position="392"/>
        <end position="411"/>
    </location>
</feature>
<name>A0ABM0LXM3_SACKO</name>
<dbReference type="RefSeq" id="XP_006812514.1">
    <property type="nucleotide sequence ID" value="XM_006812451.1"/>
</dbReference>
<evidence type="ECO:0000256" key="1">
    <source>
        <dbReference type="ARBA" id="ARBA00004141"/>
    </source>
</evidence>
<evidence type="ECO:0000313" key="8">
    <source>
        <dbReference type="RefSeq" id="XP_006812514.1"/>
    </source>
</evidence>
<feature type="transmembrane region" description="Helical" evidence="6">
    <location>
        <begin position="225"/>
        <end position="244"/>
    </location>
</feature>
<comment type="subcellular location">
    <subcellularLocation>
        <location evidence="1">Membrane</location>
        <topology evidence="1">Multi-pass membrane protein</topology>
    </subcellularLocation>
</comment>
<gene>
    <name evidence="8" type="primary">LOC102807240</name>
</gene>
<dbReference type="PANTHER" id="PTHR23423">
    <property type="entry name" value="ORGANIC SOLUTE TRANSPORTER-RELATED"/>
    <property type="match status" value="1"/>
</dbReference>
<dbReference type="InterPro" id="IPR005178">
    <property type="entry name" value="Ostalpha/TMEM184C"/>
</dbReference>
<sequence>MATDYPEYMDSHTVTQIVRVTVAEESNDAKWNCSDEEPYTYDYYAAINRPEILILMLGIMSLLCVLTIGIFADNLRYIHKHLPIPSRRTRVTWIIGTFPVISFTSLIALYIPRAWFICLIHASLYLSLSLYQFMLLIIDYYGGRHAAVKIHEGKTFSLAIPPYACCCCCLPRISLNHRNLRWIKRGVMQVALLRPIELFVSAVLWTDGRYSPGNISSRGGIYTTLNLITIVSTVIAIIALNLMYRISKDVLKDFNITPKFLIMQLTLLLTNVQHMILSIIVSLDVMTCELPMSTYTKSNMLYNFLIVVEMFIIVFVARMLYRRKAGNLHQLLIVEKQLLDKKGEPITSNIKVVWNEKKEEVSVTLERENGEAIGTEMTTFRPMLHSSNIAEDDEELSIGEQISSSSSNETLPEVVVVSQQPMSVKLDSDDLTAEERV</sequence>
<keyword evidence="3 6" id="KW-1133">Transmembrane helix</keyword>
<dbReference type="Pfam" id="PF03619">
    <property type="entry name" value="Solute_trans_a"/>
    <property type="match status" value="1"/>
</dbReference>
<dbReference type="SMART" id="SM01417">
    <property type="entry name" value="Solute_trans_a"/>
    <property type="match status" value="1"/>
</dbReference>
<protein>
    <submittedName>
        <fullName evidence="8">Organic solute transporter subunit alpha-like</fullName>
    </submittedName>
</protein>
<dbReference type="GeneID" id="102807240"/>
<feature type="transmembrane region" description="Helical" evidence="6">
    <location>
        <begin position="91"/>
        <end position="111"/>
    </location>
</feature>
<evidence type="ECO:0000256" key="6">
    <source>
        <dbReference type="SAM" id="Phobius"/>
    </source>
</evidence>
<reference evidence="8" key="1">
    <citation type="submission" date="2025-08" db="UniProtKB">
        <authorList>
            <consortium name="RefSeq"/>
        </authorList>
    </citation>
    <scope>IDENTIFICATION</scope>
    <source>
        <tissue evidence="8">Testes</tissue>
    </source>
</reference>
<evidence type="ECO:0000256" key="2">
    <source>
        <dbReference type="ARBA" id="ARBA00022692"/>
    </source>
</evidence>
<feature type="transmembrane region" description="Helical" evidence="6">
    <location>
        <begin position="260"/>
        <end position="281"/>
    </location>
</feature>
<evidence type="ECO:0000256" key="5">
    <source>
        <dbReference type="SAM" id="MobiDB-lite"/>
    </source>
</evidence>
<keyword evidence="4 6" id="KW-0472">Membrane</keyword>
<dbReference type="Proteomes" id="UP000694865">
    <property type="component" value="Unplaced"/>
</dbReference>
<keyword evidence="7" id="KW-1185">Reference proteome</keyword>
<keyword evidence="2 6" id="KW-0812">Transmembrane</keyword>
<proteinExistence type="predicted"/>